<proteinExistence type="predicted"/>
<organism evidence="2 3">
    <name type="scientific">Mytilus edulis</name>
    <name type="common">Blue mussel</name>
    <dbReference type="NCBI Taxonomy" id="6550"/>
    <lineage>
        <taxon>Eukaryota</taxon>
        <taxon>Metazoa</taxon>
        <taxon>Spiralia</taxon>
        <taxon>Lophotrochozoa</taxon>
        <taxon>Mollusca</taxon>
        <taxon>Bivalvia</taxon>
        <taxon>Autobranchia</taxon>
        <taxon>Pteriomorphia</taxon>
        <taxon>Mytilida</taxon>
        <taxon>Mytiloidea</taxon>
        <taxon>Mytilidae</taxon>
        <taxon>Mytilinae</taxon>
        <taxon>Mytilus</taxon>
    </lineage>
</organism>
<evidence type="ECO:0000313" key="3">
    <source>
        <dbReference type="Proteomes" id="UP000683360"/>
    </source>
</evidence>
<feature type="compositionally biased region" description="Acidic residues" evidence="1">
    <location>
        <begin position="50"/>
        <end position="59"/>
    </location>
</feature>
<comment type="caution">
    <text evidence="2">The sequence shown here is derived from an EMBL/GenBank/DDBJ whole genome shotgun (WGS) entry which is preliminary data.</text>
</comment>
<keyword evidence="3" id="KW-1185">Reference proteome</keyword>
<dbReference type="PANTHER" id="PTHR13138">
    <property type="entry name" value="PROTEIN LIN1"/>
    <property type="match status" value="1"/>
</dbReference>
<dbReference type="EMBL" id="CAJPWZ010002058">
    <property type="protein sequence ID" value="CAG2230311.1"/>
    <property type="molecule type" value="Genomic_DNA"/>
</dbReference>
<sequence>MSKRKRFEQDREEDLRDFEDLDDEAARRFKDKHSLDSDEEDENTGKYDILDEDDIEGQEDGTMDFDGEIQITPFNMKEELEEGHFDKQGIEMEKSVENLRRTSEEIFTTQVHWTLLHVKDSTINYVKQTYVYSPVNNIWKNEQNSRLKIPCQVPSSSKYCINSLPLTAPFAFHHLNSKETVFLVLYHIY</sequence>
<reference evidence="2" key="1">
    <citation type="submission" date="2021-03" db="EMBL/GenBank/DDBJ databases">
        <authorList>
            <person name="Bekaert M."/>
        </authorList>
    </citation>
    <scope>NUCLEOTIDE SEQUENCE</scope>
</reference>
<dbReference type="OrthoDB" id="331341at2759"/>
<dbReference type="Proteomes" id="UP000683360">
    <property type="component" value="Unassembled WGS sequence"/>
</dbReference>
<accession>A0A8S3T9X2</accession>
<dbReference type="InterPro" id="IPR039905">
    <property type="entry name" value="CD2BP2/Lin1"/>
</dbReference>
<gene>
    <name evidence="2" type="ORF">MEDL_43171</name>
</gene>
<dbReference type="AlphaFoldDB" id="A0A8S3T9X2"/>
<protein>
    <submittedName>
        <fullName evidence="2">CD2BP2</fullName>
    </submittedName>
</protein>
<feature type="compositionally biased region" description="Basic and acidic residues" evidence="1">
    <location>
        <begin position="24"/>
        <end position="36"/>
    </location>
</feature>
<feature type="region of interest" description="Disordered" evidence="1">
    <location>
        <begin position="1"/>
        <end position="59"/>
    </location>
</feature>
<evidence type="ECO:0000313" key="2">
    <source>
        <dbReference type="EMBL" id="CAG2230311.1"/>
    </source>
</evidence>
<name>A0A8S3T9X2_MYTED</name>
<feature type="compositionally biased region" description="Acidic residues" evidence="1">
    <location>
        <begin position="10"/>
        <end position="23"/>
    </location>
</feature>
<evidence type="ECO:0000256" key="1">
    <source>
        <dbReference type="SAM" id="MobiDB-lite"/>
    </source>
</evidence>
<dbReference type="GO" id="GO:0005682">
    <property type="term" value="C:U5 snRNP"/>
    <property type="evidence" value="ECO:0007669"/>
    <property type="project" value="InterPro"/>
</dbReference>
<dbReference type="PANTHER" id="PTHR13138:SF3">
    <property type="entry name" value="CD2 ANTIGEN CYTOPLASMIC TAIL-BINDING PROTEIN 2"/>
    <property type="match status" value="1"/>
</dbReference>